<keyword evidence="3" id="KW-1185">Reference proteome</keyword>
<dbReference type="SUPFAM" id="SSF55729">
    <property type="entry name" value="Acyl-CoA N-acyltransferases (Nat)"/>
    <property type="match status" value="1"/>
</dbReference>
<dbReference type="SUPFAM" id="SSF81606">
    <property type="entry name" value="PP2C-like"/>
    <property type="match status" value="1"/>
</dbReference>
<protein>
    <submittedName>
        <fullName evidence="2">Protein phosphatase 2C-like protein</fullName>
    </submittedName>
</protein>
<reference evidence="2 3" key="1">
    <citation type="submission" date="2018-08" db="EMBL/GenBank/DDBJ databases">
        <title>Genomic Encyclopedia of Type Strains, Phase III (KMG-III): the genomes of soil and plant-associated and newly described type strains.</title>
        <authorList>
            <person name="Whitman W."/>
        </authorList>
    </citation>
    <scope>NUCLEOTIDE SEQUENCE [LARGE SCALE GENOMIC DNA]</scope>
    <source>
        <strain evidence="2 3">CGMCC 1.10966</strain>
    </source>
</reference>
<dbReference type="Proteomes" id="UP000256304">
    <property type="component" value="Unassembled WGS sequence"/>
</dbReference>
<dbReference type="PROSITE" id="PS51186">
    <property type="entry name" value="GNAT"/>
    <property type="match status" value="1"/>
</dbReference>
<name>A0A3D9RZ13_9BACL</name>
<dbReference type="GO" id="GO:0016747">
    <property type="term" value="F:acyltransferase activity, transferring groups other than amino-acyl groups"/>
    <property type="evidence" value="ECO:0007669"/>
    <property type="project" value="InterPro"/>
</dbReference>
<dbReference type="InterPro" id="IPR000182">
    <property type="entry name" value="GNAT_dom"/>
</dbReference>
<evidence type="ECO:0000313" key="3">
    <source>
        <dbReference type="Proteomes" id="UP000256304"/>
    </source>
</evidence>
<dbReference type="EMBL" id="QTTN01000012">
    <property type="protein sequence ID" value="REE85304.1"/>
    <property type="molecule type" value="Genomic_DNA"/>
</dbReference>
<dbReference type="RefSeq" id="WP_116189295.1">
    <property type="nucleotide sequence ID" value="NZ_QTTN01000012.1"/>
</dbReference>
<comment type="caution">
    <text evidence="2">The sequence shown here is derived from an EMBL/GenBank/DDBJ whole genome shotgun (WGS) entry which is preliminary data.</text>
</comment>
<dbReference type="InterPro" id="IPR036457">
    <property type="entry name" value="PPM-type-like_dom_sf"/>
</dbReference>
<dbReference type="InterPro" id="IPR016181">
    <property type="entry name" value="Acyl_CoA_acyltransferase"/>
</dbReference>
<dbReference type="Pfam" id="PF13672">
    <property type="entry name" value="PP2C_2"/>
    <property type="match status" value="1"/>
</dbReference>
<dbReference type="Gene3D" id="3.40.630.30">
    <property type="match status" value="1"/>
</dbReference>
<dbReference type="OrthoDB" id="1755431at2"/>
<dbReference type="InterPro" id="IPR001932">
    <property type="entry name" value="PPM-type_phosphatase-like_dom"/>
</dbReference>
<feature type="domain" description="N-acetyltransferase" evidence="1">
    <location>
        <begin position="29"/>
        <end position="176"/>
    </location>
</feature>
<organism evidence="2 3">
    <name type="scientific">Paenibacillus taihuensis</name>
    <dbReference type="NCBI Taxonomy" id="1156355"/>
    <lineage>
        <taxon>Bacteria</taxon>
        <taxon>Bacillati</taxon>
        <taxon>Bacillota</taxon>
        <taxon>Bacilli</taxon>
        <taxon>Bacillales</taxon>
        <taxon>Paenibacillaceae</taxon>
        <taxon>Paenibacillus</taxon>
    </lineage>
</organism>
<dbReference type="Gene3D" id="3.60.40.10">
    <property type="entry name" value="PPM-type phosphatase domain"/>
    <property type="match status" value="1"/>
</dbReference>
<dbReference type="AlphaFoldDB" id="A0A3D9RZ13"/>
<evidence type="ECO:0000259" key="1">
    <source>
        <dbReference type="PROSITE" id="PS51186"/>
    </source>
</evidence>
<proteinExistence type="predicted"/>
<gene>
    <name evidence="2" type="ORF">A8990_11233</name>
</gene>
<evidence type="ECO:0000313" key="2">
    <source>
        <dbReference type="EMBL" id="REE85304.1"/>
    </source>
</evidence>
<accession>A0A3D9RZ13</accession>
<dbReference type="CDD" id="cd04301">
    <property type="entry name" value="NAT_SF"/>
    <property type="match status" value="1"/>
</dbReference>
<dbReference type="Pfam" id="PF00583">
    <property type="entry name" value="Acetyltransf_1"/>
    <property type="match status" value="1"/>
</dbReference>
<sequence>MTDERKLPQLVMRLANLASLPALELPAGYHLRHFEPGDELHWEAIVEKSFGWSRDFGRRIASHPYYQPERVLFICDQEKPVATACAWEEPQWEADCGYLHMVGVDPAYGGRGLGYSVSLAALHRMREEGKRHAVLETDDFRLSAIHIYLKLGYVPAYEGSELEERWRQVHDKLNIPFIPRPGVQAATKPGKPDKPNEDALVLNERHRIYGVIDGVSSMTGYCDADGSTGGWIAAQLLARELGADTPQLELREAVLRANSQLMQRMDEVGVDTSEKWKRWGAVFAVVKVHASYFEYVQSGDCMLFARYRDGSIRVMSRNQVAGFDHQSLTALRELKESGTLTEEEISLRMKPIAIGNRNLANMPGGYSVMNGDPALASLMEYGHISLANVQRIYAVSDGMFHFIENDEDPRKWEKFLNELDVQGIKAYMERLVEEEELDPLCEKYPRHKKSDDKSAVIVELARINSSV</sequence>